<dbReference type="SUPFAM" id="SSF46785">
    <property type="entry name" value="Winged helix' DNA-binding domain"/>
    <property type="match status" value="2"/>
</dbReference>
<name>A0A8C1Y9P6_CYPCA</name>
<dbReference type="Proteomes" id="UP000694427">
    <property type="component" value="Unplaced"/>
</dbReference>
<keyword evidence="3" id="KW-0418">Kinase</keyword>
<dbReference type="InterPro" id="IPR011009">
    <property type="entry name" value="Kinase-like_dom_sf"/>
</dbReference>
<feature type="compositionally biased region" description="Low complexity" evidence="8">
    <location>
        <begin position="283"/>
        <end position="298"/>
    </location>
</feature>
<evidence type="ECO:0000256" key="7">
    <source>
        <dbReference type="PROSITE-ProRule" id="PRU10141"/>
    </source>
</evidence>
<feature type="region of interest" description="Disordered" evidence="8">
    <location>
        <begin position="392"/>
        <end position="414"/>
    </location>
</feature>
<dbReference type="PROSITE" id="PS00108">
    <property type="entry name" value="PROTEIN_KINASE_ST"/>
    <property type="match status" value="1"/>
</dbReference>
<dbReference type="PROSITE" id="PS00107">
    <property type="entry name" value="PROTEIN_KINASE_ATP"/>
    <property type="match status" value="1"/>
</dbReference>
<dbReference type="InterPro" id="IPR042371">
    <property type="entry name" value="Z_dom"/>
</dbReference>
<dbReference type="PANTHER" id="PTHR11042:SF166">
    <property type="entry name" value="EUKARYOTIC TRANSLATION INITIATION FACTOR 2-ALPHA KINASE 3"/>
    <property type="match status" value="1"/>
</dbReference>
<evidence type="ECO:0000256" key="2">
    <source>
        <dbReference type="ARBA" id="ARBA00022741"/>
    </source>
</evidence>
<dbReference type="PROSITE" id="PS50011">
    <property type="entry name" value="PROTEIN_KINASE_DOM"/>
    <property type="match status" value="1"/>
</dbReference>
<dbReference type="SUPFAM" id="SSF56112">
    <property type="entry name" value="Protein kinase-like (PK-like)"/>
    <property type="match status" value="1"/>
</dbReference>
<dbReference type="Gene3D" id="1.10.10.10">
    <property type="entry name" value="Winged helix-like DNA-binding domain superfamily/Winged helix DNA-binding domain"/>
    <property type="match status" value="2"/>
</dbReference>
<evidence type="ECO:0000256" key="8">
    <source>
        <dbReference type="SAM" id="MobiDB-lite"/>
    </source>
</evidence>
<feature type="compositionally biased region" description="Polar residues" evidence="8">
    <location>
        <begin position="402"/>
        <end position="411"/>
    </location>
</feature>
<dbReference type="GO" id="GO:0003723">
    <property type="term" value="F:RNA binding"/>
    <property type="evidence" value="ECO:0007669"/>
    <property type="project" value="UniProtKB-KW"/>
</dbReference>
<accession>A0A8C1Y9P6</accession>
<keyword evidence="12" id="KW-1185">Reference proteome</keyword>
<dbReference type="Ensembl" id="ENSCCRT00010129551.1">
    <property type="protein sequence ID" value="ENSCCRP00010116573.1"/>
    <property type="gene ID" value="ENSCCRG00010051109.1"/>
</dbReference>
<organism evidence="11 12">
    <name type="scientific">Cyprinus carpio</name>
    <name type="common">Common carp</name>
    <dbReference type="NCBI Taxonomy" id="7962"/>
    <lineage>
        <taxon>Eukaryota</taxon>
        <taxon>Metazoa</taxon>
        <taxon>Chordata</taxon>
        <taxon>Craniata</taxon>
        <taxon>Vertebrata</taxon>
        <taxon>Euteleostomi</taxon>
        <taxon>Actinopterygii</taxon>
        <taxon>Neopterygii</taxon>
        <taxon>Teleostei</taxon>
        <taxon>Ostariophysi</taxon>
        <taxon>Cypriniformes</taxon>
        <taxon>Cyprinidae</taxon>
        <taxon>Cyprininae</taxon>
        <taxon>Cyprinus</taxon>
    </lineage>
</organism>
<dbReference type="Ensembl" id="ENSCCRT00010129559.1">
    <property type="protein sequence ID" value="ENSCCRP00010116581.1"/>
    <property type="gene ID" value="ENSCCRG00010051109.1"/>
</dbReference>
<keyword evidence="1" id="KW-0808">Transferase</keyword>
<dbReference type="InterPro" id="IPR036388">
    <property type="entry name" value="WH-like_DNA-bd_sf"/>
</dbReference>
<keyword evidence="2 7" id="KW-0547">Nucleotide-binding</keyword>
<feature type="region of interest" description="Disordered" evidence="8">
    <location>
        <begin position="240"/>
        <end position="303"/>
    </location>
</feature>
<sequence>MPADSEMERKICDFLRRNGKSIALVIAKEIGPDKRTVNKHLYNLERSNQVFKTDNKPPVWDLTENKTEIKQTLKPEQKSQTTRDTTEEKDVEDLLMRSGGLKAHQIATDLGQSRQTINKQLYSMEEKGKVKRDSKSKMWTLNDEWSDDSFSQESSSSCPSDHGLESISGLQNFKVITMLGEGGFGCVYKVKHIYDRKIYAVKRVILTRKADSEVMTLARLDHPNIVRYITCWTDSDDWTSNQERNQVSNTSSDVVTFDREGCEERDDDDEDDEDEDDVTSGMESLSVTESASAAAEASGNNRTDSSRTYLFIQMEFCEGGTLTDWIKARNQMEKQRSIVEIHKIFYEIITGVEYIHAEKLIHRDLKPDNILFGADGKVKIGDFGLVAAQTDQNGDPIERSNRGTPTYMSPEQKNKKNYDEKTDIFPLGLVWFEMLWKISTGSERVKLWPDLKGQRFPEGFSDSYQTESKFITKMLSHSPEHRPHAKDIKEKLEKFFSLDQNLLSQKTI</sequence>
<dbReference type="InterPro" id="IPR008271">
    <property type="entry name" value="Ser/Thr_kinase_AS"/>
</dbReference>
<feature type="domain" description="Z-binding" evidence="10">
    <location>
        <begin position="1"/>
        <end position="64"/>
    </location>
</feature>
<dbReference type="PROSITE" id="PS50139">
    <property type="entry name" value="Z_BINDING"/>
    <property type="match status" value="2"/>
</dbReference>
<dbReference type="InterPro" id="IPR036390">
    <property type="entry name" value="WH_DNA-bd_sf"/>
</dbReference>
<evidence type="ECO:0000256" key="5">
    <source>
        <dbReference type="ARBA" id="ARBA00022884"/>
    </source>
</evidence>
<evidence type="ECO:0000259" key="10">
    <source>
        <dbReference type="PROSITE" id="PS50139"/>
    </source>
</evidence>
<evidence type="ECO:0000313" key="12">
    <source>
        <dbReference type="Proteomes" id="UP000694427"/>
    </source>
</evidence>
<dbReference type="Ensembl" id="ENSCCRT00010129549.1">
    <property type="protein sequence ID" value="ENSCCRP00010116571.1"/>
    <property type="gene ID" value="ENSCCRG00010051109.1"/>
</dbReference>
<evidence type="ECO:0000256" key="4">
    <source>
        <dbReference type="ARBA" id="ARBA00022840"/>
    </source>
</evidence>
<evidence type="ECO:0000256" key="1">
    <source>
        <dbReference type="ARBA" id="ARBA00022679"/>
    </source>
</evidence>
<proteinExistence type="inferred from homology"/>
<dbReference type="InterPro" id="IPR050339">
    <property type="entry name" value="CC_SR_Kinase"/>
</dbReference>
<dbReference type="Gene3D" id="3.30.200.20">
    <property type="entry name" value="Phosphorylase Kinase, domain 1"/>
    <property type="match status" value="1"/>
</dbReference>
<dbReference type="InterPro" id="IPR000719">
    <property type="entry name" value="Prot_kinase_dom"/>
</dbReference>
<dbReference type="GO" id="GO:0005737">
    <property type="term" value="C:cytoplasm"/>
    <property type="evidence" value="ECO:0007669"/>
    <property type="project" value="TreeGrafter"/>
</dbReference>
<feature type="compositionally biased region" description="Polar residues" evidence="8">
    <location>
        <begin position="240"/>
        <end position="254"/>
    </location>
</feature>
<reference evidence="11" key="1">
    <citation type="submission" date="2025-05" db="UniProtKB">
        <authorList>
            <consortium name="Ensembl"/>
        </authorList>
    </citation>
    <scope>IDENTIFICATION</scope>
</reference>
<feature type="binding site" evidence="7">
    <location>
        <position position="202"/>
    </location>
    <ligand>
        <name>ATP</name>
        <dbReference type="ChEBI" id="CHEBI:30616"/>
    </ligand>
</feature>
<keyword evidence="4 7" id="KW-0067">ATP-binding</keyword>
<comment type="similarity">
    <text evidence="6">Belongs to the protein kinase superfamily. Ser/Thr protein kinase family. GCN2 subfamily.</text>
</comment>
<dbReference type="GO" id="GO:0005524">
    <property type="term" value="F:ATP binding"/>
    <property type="evidence" value="ECO:0007669"/>
    <property type="project" value="UniProtKB-UniRule"/>
</dbReference>
<protein>
    <submittedName>
        <fullName evidence="11">Protein kinase containing Z-DNA binding domains</fullName>
    </submittedName>
</protein>
<dbReference type="GO" id="GO:0003726">
    <property type="term" value="F:double-stranded RNA adenosine deaminase activity"/>
    <property type="evidence" value="ECO:0007669"/>
    <property type="project" value="InterPro"/>
</dbReference>
<dbReference type="SMART" id="SM00550">
    <property type="entry name" value="Zalpha"/>
    <property type="match status" value="2"/>
</dbReference>
<dbReference type="InterPro" id="IPR017441">
    <property type="entry name" value="Protein_kinase_ATP_BS"/>
</dbReference>
<dbReference type="GO" id="GO:0005634">
    <property type="term" value="C:nucleus"/>
    <property type="evidence" value="ECO:0007669"/>
    <property type="project" value="TreeGrafter"/>
</dbReference>
<feature type="domain" description="Protein kinase" evidence="9">
    <location>
        <begin position="173"/>
        <end position="496"/>
    </location>
</feature>
<dbReference type="PANTHER" id="PTHR11042">
    <property type="entry name" value="EUKARYOTIC TRANSLATION INITIATION FACTOR 2-ALPHA KINASE EIF2-ALPHA KINASE -RELATED"/>
    <property type="match status" value="1"/>
</dbReference>
<feature type="domain" description="Z-binding" evidence="10">
    <location>
        <begin position="81"/>
        <end position="143"/>
    </location>
</feature>
<dbReference type="FunFam" id="1.10.510.10:FF:000939">
    <property type="entry name" value="Z-DNA binding protein kinase"/>
    <property type="match status" value="1"/>
</dbReference>
<keyword evidence="5" id="KW-0694">RNA-binding</keyword>
<evidence type="ECO:0000259" key="9">
    <source>
        <dbReference type="PROSITE" id="PS50011"/>
    </source>
</evidence>
<evidence type="ECO:0000256" key="3">
    <source>
        <dbReference type="ARBA" id="ARBA00022777"/>
    </source>
</evidence>
<dbReference type="SMART" id="SM00220">
    <property type="entry name" value="S_TKc"/>
    <property type="match status" value="1"/>
</dbReference>
<dbReference type="Pfam" id="PF00069">
    <property type="entry name" value="Pkinase"/>
    <property type="match status" value="2"/>
</dbReference>
<feature type="compositionally biased region" description="Acidic residues" evidence="8">
    <location>
        <begin position="263"/>
        <end position="278"/>
    </location>
</feature>
<dbReference type="AlphaFoldDB" id="A0A8C1Y9P6"/>
<dbReference type="Gene3D" id="1.10.510.10">
    <property type="entry name" value="Transferase(Phosphotransferase) domain 1"/>
    <property type="match status" value="1"/>
</dbReference>
<dbReference type="Pfam" id="PF02295">
    <property type="entry name" value="z-alpha"/>
    <property type="match status" value="2"/>
</dbReference>
<evidence type="ECO:0000256" key="6">
    <source>
        <dbReference type="ARBA" id="ARBA00037982"/>
    </source>
</evidence>
<dbReference type="GO" id="GO:0004694">
    <property type="term" value="F:eukaryotic translation initiation factor 2alpha kinase activity"/>
    <property type="evidence" value="ECO:0007669"/>
    <property type="project" value="TreeGrafter"/>
</dbReference>
<evidence type="ECO:0000313" key="11">
    <source>
        <dbReference type="Ensembl" id="ENSCCRP00010116573.1"/>
    </source>
</evidence>